<name>A0ABR7PTH2_9BURK</name>
<dbReference type="EMBL" id="VZQQ01000021">
    <property type="protein sequence ID" value="MBC8749575.1"/>
    <property type="molecule type" value="Genomic_DNA"/>
</dbReference>
<comment type="caution">
    <text evidence="1">The sequence shown here is derived from an EMBL/GenBank/DDBJ whole genome shotgun (WGS) entry which is preliminary data.</text>
</comment>
<dbReference type="RefSeq" id="WP_187636572.1">
    <property type="nucleotide sequence ID" value="NZ_VZQQ01000021.1"/>
</dbReference>
<keyword evidence="2" id="KW-1185">Reference proteome</keyword>
<accession>A0ABR7PTH2</accession>
<sequence>MVLWRISNHADLKGETLLRQEIGSTADVPDTYQLLRVQVDDGVTISEIAEATCPPEWRDD</sequence>
<evidence type="ECO:0000313" key="1">
    <source>
        <dbReference type="EMBL" id="MBC8749575.1"/>
    </source>
</evidence>
<gene>
    <name evidence="1" type="ORF">F6X42_24235</name>
</gene>
<reference evidence="1 2" key="1">
    <citation type="submission" date="2019-09" db="EMBL/GenBank/DDBJ databases">
        <title>Paraburkholderia podalyriae sp. nov., A South African Podalyria-associated rhizobium.</title>
        <authorList>
            <person name="Mavima L."/>
            <person name="Beukes C.W."/>
            <person name="Palmer M."/>
            <person name="De Meyer S.E."/>
            <person name="James E.K."/>
            <person name="Maluk M."/>
            <person name="Avontuur J.R."/>
            <person name="Chan W.Y."/>
            <person name="Venter S.N."/>
            <person name="Steenkamp E.T."/>
        </authorList>
    </citation>
    <scope>NUCLEOTIDE SEQUENCE [LARGE SCALE GENOMIC DNA]</scope>
    <source>
        <strain evidence="1 2">WC7.3b</strain>
    </source>
</reference>
<protein>
    <submittedName>
        <fullName evidence="1">Uncharacterized protein</fullName>
    </submittedName>
</protein>
<proteinExistence type="predicted"/>
<dbReference type="Proteomes" id="UP000736373">
    <property type="component" value="Unassembled WGS sequence"/>
</dbReference>
<evidence type="ECO:0000313" key="2">
    <source>
        <dbReference type="Proteomes" id="UP000736373"/>
    </source>
</evidence>
<organism evidence="1 2">
    <name type="scientific">Paraburkholderia podalyriae</name>
    <dbReference type="NCBI Taxonomy" id="1938811"/>
    <lineage>
        <taxon>Bacteria</taxon>
        <taxon>Pseudomonadati</taxon>
        <taxon>Pseudomonadota</taxon>
        <taxon>Betaproteobacteria</taxon>
        <taxon>Burkholderiales</taxon>
        <taxon>Burkholderiaceae</taxon>
        <taxon>Paraburkholderia</taxon>
    </lineage>
</organism>